<protein>
    <recommendedName>
        <fullName evidence="1">diguanylate cyclase</fullName>
        <ecNumber evidence="1">2.7.7.65</ecNumber>
    </recommendedName>
</protein>
<dbReference type="Gene3D" id="2.60.40.2380">
    <property type="match status" value="1"/>
</dbReference>
<evidence type="ECO:0000256" key="3">
    <source>
        <dbReference type="SAM" id="Phobius"/>
    </source>
</evidence>
<dbReference type="SUPFAM" id="SSF55073">
    <property type="entry name" value="Nucleotide cyclase"/>
    <property type="match status" value="1"/>
</dbReference>
<keyword evidence="6" id="KW-1185">Reference proteome</keyword>
<keyword evidence="3" id="KW-0472">Membrane</keyword>
<dbReference type="Pfam" id="PF07695">
    <property type="entry name" value="7TMR-DISM_7TM"/>
    <property type="match status" value="1"/>
</dbReference>
<dbReference type="EC" id="2.7.7.65" evidence="1"/>
<comment type="caution">
    <text evidence="5">The sequence shown here is derived from an EMBL/GenBank/DDBJ whole genome shotgun (WGS) entry which is preliminary data.</text>
</comment>
<dbReference type="InterPro" id="IPR050469">
    <property type="entry name" value="Diguanylate_Cyclase"/>
</dbReference>
<accession>A0ABU1YVG2</accession>
<dbReference type="PANTHER" id="PTHR45138:SF9">
    <property type="entry name" value="DIGUANYLATE CYCLASE DGCM-RELATED"/>
    <property type="match status" value="1"/>
</dbReference>
<evidence type="ECO:0000256" key="1">
    <source>
        <dbReference type="ARBA" id="ARBA00012528"/>
    </source>
</evidence>
<evidence type="ECO:0000256" key="2">
    <source>
        <dbReference type="ARBA" id="ARBA00034247"/>
    </source>
</evidence>
<dbReference type="PROSITE" id="PS50887">
    <property type="entry name" value="GGDEF"/>
    <property type="match status" value="1"/>
</dbReference>
<feature type="transmembrane region" description="Helical" evidence="3">
    <location>
        <begin position="354"/>
        <end position="376"/>
    </location>
</feature>
<feature type="transmembrane region" description="Helical" evidence="3">
    <location>
        <begin position="243"/>
        <end position="261"/>
    </location>
</feature>
<dbReference type="RefSeq" id="WP_310270164.1">
    <property type="nucleotide sequence ID" value="NZ_JAVDXU010000004.1"/>
</dbReference>
<dbReference type="Pfam" id="PF00990">
    <property type="entry name" value="GGDEF"/>
    <property type="match status" value="1"/>
</dbReference>
<dbReference type="EMBL" id="JAVDXU010000004">
    <property type="protein sequence ID" value="MDR7271961.1"/>
    <property type="molecule type" value="Genomic_DNA"/>
</dbReference>
<dbReference type="PANTHER" id="PTHR45138">
    <property type="entry name" value="REGULATORY COMPONENTS OF SENSORY TRANSDUCTION SYSTEM"/>
    <property type="match status" value="1"/>
</dbReference>
<dbReference type="NCBIfam" id="TIGR00254">
    <property type="entry name" value="GGDEF"/>
    <property type="match status" value="1"/>
</dbReference>
<dbReference type="SMART" id="SM00267">
    <property type="entry name" value="GGDEF"/>
    <property type="match status" value="1"/>
</dbReference>
<proteinExistence type="predicted"/>
<evidence type="ECO:0000313" key="5">
    <source>
        <dbReference type="EMBL" id="MDR7271961.1"/>
    </source>
</evidence>
<reference evidence="5 6" key="1">
    <citation type="submission" date="2023-07" db="EMBL/GenBank/DDBJ databases">
        <title>Sorghum-associated microbial communities from plants grown in Nebraska, USA.</title>
        <authorList>
            <person name="Schachtman D."/>
        </authorList>
    </citation>
    <scope>NUCLEOTIDE SEQUENCE [LARGE SCALE GENOMIC DNA]</scope>
    <source>
        <strain evidence="5 6">BE314</strain>
    </source>
</reference>
<keyword evidence="3" id="KW-0812">Transmembrane</keyword>
<dbReference type="InterPro" id="IPR029787">
    <property type="entry name" value="Nucleotide_cyclase"/>
</dbReference>
<gene>
    <name evidence="5" type="ORF">J2X20_004635</name>
</gene>
<organism evidence="5 6">
    <name type="scientific">Roseateles saccharophilus</name>
    <name type="common">Pseudomonas saccharophila</name>
    <dbReference type="NCBI Taxonomy" id="304"/>
    <lineage>
        <taxon>Bacteria</taxon>
        <taxon>Pseudomonadati</taxon>
        <taxon>Pseudomonadota</taxon>
        <taxon>Betaproteobacteria</taxon>
        <taxon>Burkholderiales</taxon>
        <taxon>Sphaerotilaceae</taxon>
        <taxon>Roseateles</taxon>
    </lineage>
</organism>
<feature type="transmembrane region" description="Helical" evidence="3">
    <location>
        <begin position="298"/>
        <end position="318"/>
    </location>
</feature>
<feature type="transmembrane region" description="Helical" evidence="3">
    <location>
        <begin position="180"/>
        <end position="200"/>
    </location>
</feature>
<dbReference type="Pfam" id="PF07696">
    <property type="entry name" value="7TMR-DISMED2"/>
    <property type="match status" value="1"/>
</dbReference>
<evidence type="ECO:0000259" key="4">
    <source>
        <dbReference type="PROSITE" id="PS50887"/>
    </source>
</evidence>
<dbReference type="InterPro" id="IPR011623">
    <property type="entry name" value="7TMR_DISM_rcpt_extracell_dom1"/>
</dbReference>
<sequence>MGVLWLLSAAAWARGVDLQALPAEGLALGPQWEVLRDADRQLDLEAAMRGNWQPSTASGDAVSFGYSAEAVWLRLPLRNPGTEPAQAMLDVSYPLLQYLDVMLLAPDGTVVVRHELGYQRPFAERLWPGGNFAVPITLAPGETRTLLLRVASANSLIVPARLWRAEAFASFDQRRLAVQMLYFGLALAVGLYNLVIFLLLRDASFGWYVLFAGSIAASLACFTGIGVNFLWPDSPGWQQRGVNVPGSVAAIALMMFSRRMLGTPQTMPRLDVALRLLIAVNVLLIPLLFGWFAQTAPFWAVCSATTAVVLMACGITGTLQRQRSAYFFVVAFSVLLVAVLLGHMRNLGVLPANLITSAGTQAGSAVDLLLLSLALADRYARMRADKEQAQAHALQAEQARVQALTDSERVLEARVLERTAALEVANRQLELMSQTDGLTGLANRRHFDAVLAAEWARAQRAGQPLGLGLLDADLFKAYNDQMGHVAGDDCLRQIAAVLTDTIGRRSGELVARYGGEEFAFIVPGADGAKMLALGERIATALRARALPHPASPAGHVTASIGLAAEVPGADRRPELLVQTADTALYAAKAAGRDRVQLAHQS</sequence>
<comment type="catalytic activity">
    <reaction evidence="2">
        <text>2 GTP = 3',3'-c-di-GMP + 2 diphosphate</text>
        <dbReference type="Rhea" id="RHEA:24898"/>
        <dbReference type="ChEBI" id="CHEBI:33019"/>
        <dbReference type="ChEBI" id="CHEBI:37565"/>
        <dbReference type="ChEBI" id="CHEBI:58805"/>
        <dbReference type="EC" id="2.7.7.65"/>
    </reaction>
</comment>
<feature type="transmembrane region" description="Helical" evidence="3">
    <location>
        <begin position="207"/>
        <end position="231"/>
    </location>
</feature>
<dbReference type="InterPro" id="IPR011622">
    <property type="entry name" value="7TMR_DISM_rcpt_extracell_dom2"/>
</dbReference>
<dbReference type="InterPro" id="IPR000160">
    <property type="entry name" value="GGDEF_dom"/>
</dbReference>
<feature type="transmembrane region" description="Helical" evidence="3">
    <location>
        <begin position="273"/>
        <end position="292"/>
    </location>
</feature>
<keyword evidence="3" id="KW-1133">Transmembrane helix</keyword>
<evidence type="ECO:0000313" key="6">
    <source>
        <dbReference type="Proteomes" id="UP001180453"/>
    </source>
</evidence>
<dbReference type="Proteomes" id="UP001180453">
    <property type="component" value="Unassembled WGS sequence"/>
</dbReference>
<name>A0ABU1YVG2_ROSSA</name>
<feature type="domain" description="GGDEF" evidence="4">
    <location>
        <begin position="463"/>
        <end position="600"/>
    </location>
</feature>
<feature type="transmembrane region" description="Helical" evidence="3">
    <location>
        <begin position="325"/>
        <end position="342"/>
    </location>
</feature>
<dbReference type="Gene3D" id="3.30.70.270">
    <property type="match status" value="1"/>
</dbReference>
<dbReference type="CDD" id="cd01949">
    <property type="entry name" value="GGDEF"/>
    <property type="match status" value="1"/>
</dbReference>
<dbReference type="InterPro" id="IPR043128">
    <property type="entry name" value="Rev_trsase/Diguanyl_cyclase"/>
</dbReference>